<dbReference type="PANTHER" id="PTHR11908:SF132">
    <property type="entry name" value="ALDEHYDE OXIDASE 1-RELATED"/>
    <property type="match status" value="1"/>
</dbReference>
<dbReference type="Proteomes" id="UP000053859">
    <property type="component" value="Unassembled WGS sequence"/>
</dbReference>
<reference evidence="4" key="1">
    <citation type="journal article" date="2015" name="Genome Announc.">
        <title>Draft Genome Sequence of Thiostrepton-Producing Streptomyces azureus ATCC 14921.</title>
        <authorList>
            <person name="Sakihara K."/>
            <person name="Maeda J."/>
            <person name="Tashiro K."/>
            <person name="Fujino Y."/>
            <person name="Kuhara S."/>
            <person name="Ohshima T."/>
            <person name="Ogata S."/>
            <person name="Doi K."/>
        </authorList>
    </citation>
    <scope>NUCLEOTIDE SEQUENCE [LARGE SCALE GENOMIC DNA]</scope>
    <source>
        <strain evidence="4">ATCC14921</strain>
    </source>
</reference>
<dbReference type="RefSeq" id="WP_059419857.1">
    <property type="nucleotide sequence ID" value="NZ_DF968315.1"/>
</dbReference>
<keyword evidence="5" id="KW-1185">Reference proteome</keyword>
<keyword evidence="2" id="KW-0560">Oxidoreductase</keyword>
<dbReference type="SUPFAM" id="SSF54665">
    <property type="entry name" value="CO dehydrogenase molybdoprotein N-domain-like"/>
    <property type="match status" value="1"/>
</dbReference>
<dbReference type="PATRIC" id="fig|146537.3.peg.4929"/>
<dbReference type="GO" id="GO:0016491">
    <property type="term" value="F:oxidoreductase activity"/>
    <property type="evidence" value="ECO:0007669"/>
    <property type="project" value="UniProtKB-KW"/>
</dbReference>
<dbReference type="Gene3D" id="3.30.365.10">
    <property type="entry name" value="Aldehyde oxidase/xanthine dehydrogenase, molybdopterin binding domain"/>
    <property type="match status" value="4"/>
</dbReference>
<dbReference type="SMART" id="SM01008">
    <property type="entry name" value="Ald_Xan_dh_C"/>
    <property type="match status" value="1"/>
</dbReference>
<feature type="domain" description="Aldehyde oxidase/xanthine dehydrogenase a/b hammerhead" evidence="3">
    <location>
        <begin position="20"/>
        <end position="128"/>
    </location>
</feature>
<dbReference type="PANTHER" id="PTHR11908">
    <property type="entry name" value="XANTHINE DEHYDROGENASE"/>
    <property type="match status" value="1"/>
</dbReference>
<dbReference type="AlphaFoldDB" id="A0A0K8PQW2"/>
<sequence length="726" mass="78058">MSTDVVGRPLSRVESRLKVTGAAEYTADVKLPRLAHAFMAMSTVARGRITRIDTRAAEAVRGVIAVYTHETMPRLTQPTYRTFFKSFIPVQTPEIHHAGQPIAFVVAQTLEQAQRAAELIEADYEESGAPQGELAQGEVFLPPVGPDGPNTFRRGDAAAGMAQADVRVKAEYTIPMHHHNPIEPHATTAAWEGPKVTVYETTQGVDGTRQVVSQALEVPLADVRVISRYLGGGFGTKGPVWPHTVLTCAAARALGRPVKLVLSRAQMFTSNGHRAQTHQTIELGARNDGRVTALNHVITQQITRNDIALFNSSEPIRMLYDIPNLSNEQRAVRLDLPTQSFMRSPEACTSHAQEAALDELAYALGMDPVELRKRNWSARNMENGQEWGSNHLRECYDRAATMFGWSRREARPRSMRDGAELVGWGMATSAHTAGGRPGAGARMTLGTDGKVLIQVATQDNGTGTYTIMTQIAGEVLGVPVSDVTFELGDSAFPFSFASGASTTAPGVGSAVNRVCTAARKAVIDMAVTQPGSPLRGVPAGRVDTADGHLFDTADPRVRVSHRSVVGHGGKPLTFQVEPVNTPLGYSTGAVFAEVRVDPLLGRVRVTRVAGCYDPGTVLNRKTARSQVLGGVIWGIGFTLFEHTLVDPATARIVNPNLSGYLMPVNADIPDIQVQFIDEPDPASDALGARGFGETPMTGVTAAIANAVFHATGKRVRDLPLTQDKLL</sequence>
<dbReference type="InterPro" id="IPR016208">
    <property type="entry name" value="Ald_Oxase/xanthine_DH-like"/>
</dbReference>
<evidence type="ECO:0000259" key="3">
    <source>
        <dbReference type="SMART" id="SM01008"/>
    </source>
</evidence>
<keyword evidence="1" id="KW-0500">Molybdenum</keyword>
<evidence type="ECO:0000313" key="5">
    <source>
        <dbReference type="Proteomes" id="UP000053859"/>
    </source>
</evidence>
<gene>
    <name evidence="4" type="ORF">SAZU_4681</name>
</gene>
<dbReference type="InterPro" id="IPR000674">
    <property type="entry name" value="Ald_Oxase/Xan_DH_a/b"/>
</dbReference>
<proteinExistence type="predicted"/>
<evidence type="ECO:0000256" key="1">
    <source>
        <dbReference type="ARBA" id="ARBA00022505"/>
    </source>
</evidence>
<dbReference type="InterPro" id="IPR037165">
    <property type="entry name" value="AldOxase/xan_DH_Mopterin-bd_sf"/>
</dbReference>
<dbReference type="SUPFAM" id="SSF56003">
    <property type="entry name" value="Molybdenum cofactor-binding domain"/>
    <property type="match status" value="1"/>
</dbReference>
<evidence type="ECO:0000256" key="2">
    <source>
        <dbReference type="ARBA" id="ARBA00023002"/>
    </source>
</evidence>
<dbReference type="EMBL" id="DF968315">
    <property type="protein sequence ID" value="GAP49819.1"/>
    <property type="molecule type" value="Genomic_DNA"/>
</dbReference>
<dbReference type="InterPro" id="IPR036856">
    <property type="entry name" value="Ald_Oxase/Xan_DH_a/b_sf"/>
</dbReference>
<accession>A0A0K8PQW2</accession>
<organism evidence="4 5">
    <name type="scientific">Streptomyces azureus</name>
    <dbReference type="NCBI Taxonomy" id="146537"/>
    <lineage>
        <taxon>Bacteria</taxon>
        <taxon>Bacillati</taxon>
        <taxon>Actinomycetota</taxon>
        <taxon>Actinomycetes</taxon>
        <taxon>Kitasatosporales</taxon>
        <taxon>Streptomycetaceae</taxon>
        <taxon>Streptomyces</taxon>
    </lineage>
</organism>
<protein>
    <submittedName>
        <fullName evidence="4">Molybdopterin</fullName>
    </submittedName>
</protein>
<dbReference type="Pfam" id="PF02738">
    <property type="entry name" value="MoCoBD_1"/>
    <property type="match status" value="1"/>
</dbReference>
<dbReference type="Pfam" id="PF01315">
    <property type="entry name" value="Ald_Xan_dh_C"/>
    <property type="match status" value="1"/>
</dbReference>
<evidence type="ECO:0000313" key="4">
    <source>
        <dbReference type="EMBL" id="GAP49819.1"/>
    </source>
</evidence>
<dbReference type="GO" id="GO:0005506">
    <property type="term" value="F:iron ion binding"/>
    <property type="evidence" value="ECO:0007669"/>
    <property type="project" value="InterPro"/>
</dbReference>
<name>A0A0K8PQW2_STRAJ</name>
<dbReference type="InterPro" id="IPR046867">
    <property type="entry name" value="AldOxase/xan_DH_MoCoBD2"/>
</dbReference>
<dbReference type="InterPro" id="IPR008274">
    <property type="entry name" value="AldOxase/xan_DH_MoCoBD1"/>
</dbReference>
<dbReference type="OrthoDB" id="8428274at2"/>
<dbReference type="Gene3D" id="3.90.1170.50">
    <property type="entry name" value="Aldehyde oxidase/xanthine dehydrogenase, a/b hammerhead"/>
    <property type="match status" value="1"/>
</dbReference>
<dbReference type="Pfam" id="PF20256">
    <property type="entry name" value="MoCoBD_2"/>
    <property type="match status" value="1"/>
</dbReference>